<reference evidence="4 5" key="1">
    <citation type="submission" date="2020-03" db="EMBL/GenBank/DDBJ databases">
        <title>Genomic Encyclopedia of Type Strains, Phase IV (KMG-IV): sequencing the most valuable type-strain genomes for metagenomic binning, comparative biology and taxonomic classification.</title>
        <authorList>
            <person name="Goeker M."/>
        </authorList>
    </citation>
    <scope>NUCLEOTIDE SEQUENCE [LARGE SCALE GENOMIC DNA]</scope>
    <source>
        <strain evidence="4 5">DSM 7225</strain>
    </source>
</reference>
<keyword evidence="2" id="KW-0812">Transmembrane</keyword>
<organism evidence="4 5">
    <name type="scientific">Sphingomonas trueperi</name>
    <dbReference type="NCBI Taxonomy" id="53317"/>
    <lineage>
        <taxon>Bacteria</taxon>
        <taxon>Pseudomonadati</taxon>
        <taxon>Pseudomonadota</taxon>
        <taxon>Alphaproteobacteria</taxon>
        <taxon>Sphingomonadales</taxon>
        <taxon>Sphingomonadaceae</taxon>
        <taxon>Sphingomonas</taxon>
    </lineage>
</organism>
<comment type="subcellular location">
    <subcellularLocation>
        <location evidence="2">Cell membrane</location>
        <topology evidence="2">Lipid-anchor</topology>
    </subcellularLocation>
</comment>
<dbReference type="EMBL" id="JAATJB010000001">
    <property type="protein sequence ID" value="NJB95926.1"/>
    <property type="molecule type" value="Genomic_DNA"/>
</dbReference>
<proteinExistence type="inferred from homology"/>
<evidence type="ECO:0000256" key="1">
    <source>
        <dbReference type="ARBA" id="ARBA00007613"/>
    </source>
</evidence>
<evidence type="ECO:0000313" key="5">
    <source>
        <dbReference type="Proteomes" id="UP000531251"/>
    </source>
</evidence>
<keyword evidence="2 4" id="KW-0449">Lipoprotein</keyword>
<feature type="coiled-coil region" evidence="3">
    <location>
        <begin position="67"/>
        <end position="94"/>
    </location>
</feature>
<keyword evidence="2" id="KW-1134">Transmembrane beta strand</keyword>
<dbReference type="GO" id="GO:0005886">
    <property type="term" value="C:plasma membrane"/>
    <property type="evidence" value="ECO:0007669"/>
    <property type="project" value="UniProtKB-SubCell"/>
</dbReference>
<dbReference type="GO" id="GO:0015562">
    <property type="term" value="F:efflux transmembrane transporter activity"/>
    <property type="evidence" value="ECO:0007669"/>
    <property type="project" value="InterPro"/>
</dbReference>
<evidence type="ECO:0000256" key="3">
    <source>
        <dbReference type="SAM" id="Coils"/>
    </source>
</evidence>
<dbReference type="SUPFAM" id="SSF56954">
    <property type="entry name" value="Outer membrane efflux proteins (OEP)"/>
    <property type="match status" value="1"/>
</dbReference>
<dbReference type="Gene3D" id="2.20.200.10">
    <property type="entry name" value="Outer membrane efflux proteins (OEP)"/>
    <property type="match status" value="1"/>
</dbReference>
<gene>
    <name evidence="4" type="ORF">GGR89_000218</name>
</gene>
<dbReference type="PROSITE" id="PS51257">
    <property type="entry name" value="PROKAR_LIPOPROTEIN"/>
    <property type="match status" value="1"/>
</dbReference>
<dbReference type="InterPro" id="IPR010131">
    <property type="entry name" value="MdtP/NodT-like"/>
</dbReference>
<dbReference type="PANTHER" id="PTHR30203">
    <property type="entry name" value="OUTER MEMBRANE CATION EFFLUX PROTEIN"/>
    <property type="match status" value="1"/>
</dbReference>
<evidence type="ECO:0000256" key="2">
    <source>
        <dbReference type="RuleBase" id="RU362097"/>
    </source>
</evidence>
<name>A0A7X6BBJ3_9SPHN</name>
<dbReference type="PANTHER" id="PTHR30203:SF33">
    <property type="entry name" value="BLR4455 PROTEIN"/>
    <property type="match status" value="1"/>
</dbReference>
<protein>
    <submittedName>
        <fullName evidence="4">NodT family efflux transporter outer membrane factor (OMF) lipoprotein</fullName>
    </submittedName>
</protein>
<comment type="similarity">
    <text evidence="1 2">Belongs to the outer membrane factor (OMF) (TC 1.B.17) family.</text>
</comment>
<keyword evidence="3" id="KW-0175">Coiled coil</keyword>
<comment type="caution">
    <text evidence="4">The sequence shown here is derived from an EMBL/GenBank/DDBJ whole genome shotgun (WGS) entry which is preliminary data.</text>
</comment>
<dbReference type="Proteomes" id="UP000531251">
    <property type="component" value="Unassembled WGS sequence"/>
</dbReference>
<dbReference type="AlphaFoldDB" id="A0A7X6BBJ3"/>
<evidence type="ECO:0000313" key="4">
    <source>
        <dbReference type="EMBL" id="NJB95926.1"/>
    </source>
</evidence>
<keyword evidence="2" id="KW-0472">Membrane</keyword>
<keyword evidence="5" id="KW-1185">Reference proteome</keyword>
<dbReference type="Gene3D" id="1.20.1600.10">
    <property type="entry name" value="Outer membrane efflux proteins (OEP)"/>
    <property type="match status" value="1"/>
</dbReference>
<sequence length="478" mass="49204">MMRRYSIIPLVLLAGCTVGPHDLTNPVPTPPAQVPGTIAPVSGAAQQLVAGPAVVPNWWQGFGSAKLDALVAQALAHNNDLAAAEANLRQAQELARAASGGTGPQVDANYQAQRTRISKALSGPLADQNDYLYTLHTAQLTVAYPLDLFGAGRNKVRSARAAADVAAHRLHAAQATAVANLVLAVIQHAALQAQIAATQAAIRDNRDLVDLLEKRRKLGDIGEADVGAQQTALATIEATLPPLLRQAQHQAGLIATLTGQAPGTAGDLPTLAELQLPASLPVALPADIVAARPDVRAAEAQVRGAAADVGSAIAVRLPSITLSGNAGGSATKFLDMFQDGNPFFSIVGGITQPIFHAGQLKHQQRAAEAALEEAKAQYRATALQAFLDVDDAIAGLRTDAEALDAAARADAAASRTLAMTRRQVELGALGTLQLLNASSAASQASVQLVQAKSARLADSVALYLASGSTPADLQSAGR</sequence>
<keyword evidence="2" id="KW-0564">Palmitate</keyword>
<dbReference type="NCBIfam" id="TIGR01845">
    <property type="entry name" value="outer_NodT"/>
    <property type="match status" value="1"/>
</dbReference>
<accession>A0A7X6BBJ3</accession>
<dbReference type="Pfam" id="PF02321">
    <property type="entry name" value="OEP"/>
    <property type="match status" value="2"/>
</dbReference>
<dbReference type="InterPro" id="IPR003423">
    <property type="entry name" value="OMP_efflux"/>
</dbReference>